<proteinExistence type="predicted"/>
<accession>A0A2J5IA06</accession>
<keyword evidence="1" id="KW-0472">Membrane</keyword>
<gene>
    <name evidence="2" type="ORF">BDW42DRAFT_56099</name>
</gene>
<evidence type="ECO:0000313" key="3">
    <source>
        <dbReference type="Proteomes" id="UP000235023"/>
    </source>
</evidence>
<sequence length="99" mass="11388">MPFCFHSFSDFGLESGLVFLTVLECCLFFTRVTPNPLMSSRDRHRDGGIFLSLLFLDTQDTPSFFLHRWRSYAISSLRFLLFLESGVCFTLVGLFGFLV</sequence>
<reference evidence="3" key="1">
    <citation type="submission" date="2017-12" db="EMBL/GenBank/DDBJ databases">
        <authorList>
            <consortium name="DOE Joint Genome Institute"/>
            <person name="Mondo S.J."/>
            <person name="Kjaerbolling I."/>
            <person name="Vesth T.C."/>
            <person name="Frisvad J.C."/>
            <person name="Nybo J.L."/>
            <person name="Theobald S."/>
            <person name="Kuo A."/>
            <person name="Bowyer P."/>
            <person name="Matsuda Y."/>
            <person name="Lyhne E.K."/>
            <person name="Kogle M.E."/>
            <person name="Clum A."/>
            <person name="Lipzen A."/>
            <person name="Salamov A."/>
            <person name="Ngan C.Y."/>
            <person name="Daum C."/>
            <person name="Chiniquy J."/>
            <person name="Barry K."/>
            <person name="LaButti K."/>
            <person name="Haridas S."/>
            <person name="Simmons B.A."/>
            <person name="Magnuson J.K."/>
            <person name="Mortensen U.H."/>
            <person name="Larsen T.O."/>
            <person name="Grigoriev I.V."/>
            <person name="Baker S.E."/>
            <person name="Andersen M.R."/>
            <person name="Nordberg H.P."/>
            <person name="Cantor M.N."/>
            <person name="Hua S.X."/>
        </authorList>
    </citation>
    <scope>NUCLEOTIDE SEQUENCE [LARGE SCALE GENOMIC DNA]</scope>
    <source>
        <strain evidence="3">IBT 19404</strain>
    </source>
</reference>
<name>A0A2J5IA06_9EURO</name>
<keyword evidence="1" id="KW-1133">Transmembrane helix</keyword>
<protein>
    <submittedName>
        <fullName evidence="2">Uncharacterized protein</fullName>
    </submittedName>
</protein>
<keyword evidence="3" id="KW-1185">Reference proteome</keyword>
<dbReference type="Proteomes" id="UP000235023">
    <property type="component" value="Unassembled WGS sequence"/>
</dbReference>
<feature type="transmembrane region" description="Helical" evidence="1">
    <location>
        <begin position="77"/>
        <end position="98"/>
    </location>
</feature>
<feature type="transmembrane region" description="Helical" evidence="1">
    <location>
        <begin position="15"/>
        <end position="33"/>
    </location>
</feature>
<keyword evidence="1" id="KW-0812">Transmembrane</keyword>
<evidence type="ECO:0000313" key="2">
    <source>
        <dbReference type="EMBL" id="PLN86697.1"/>
    </source>
</evidence>
<evidence type="ECO:0000256" key="1">
    <source>
        <dbReference type="SAM" id="Phobius"/>
    </source>
</evidence>
<dbReference type="EMBL" id="KZ559497">
    <property type="protein sequence ID" value="PLN86697.1"/>
    <property type="molecule type" value="Genomic_DNA"/>
</dbReference>
<dbReference type="AlphaFoldDB" id="A0A2J5IA06"/>
<organism evidence="2 3">
    <name type="scientific">Aspergillus taichungensis</name>
    <dbReference type="NCBI Taxonomy" id="482145"/>
    <lineage>
        <taxon>Eukaryota</taxon>
        <taxon>Fungi</taxon>
        <taxon>Dikarya</taxon>
        <taxon>Ascomycota</taxon>
        <taxon>Pezizomycotina</taxon>
        <taxon>Eurotiomycetes</taxon>
        <taxon>Eurotiomycetidae</taxon>
        <taxon>Eurotiales</taxon>
        <taxon>Aspergillaceae</taxon>
        <taxon>Aspergillus</taxon>
        <taxon>Aspergillus subgen. Circumdati</taxon>
    </lineage>
</organism>